<gene>
    <name evidence="2" type="ORF">QN277_003461</name>
</gene>
<dbReference type="Proteomes" id="UP001293593">
    <property type="component" value="Unassembled WGS sequence"/>
</dbReference>
<sequence length="62" mass="6643">MNHSRCLCLSDLCSLLSVSVKLHFLLCHGARTCHAHASHVLGSGSVLYRPSPFLCTHGLAAL</sequence>
<feature type="chain" id="PRO_5042013546" description="Secreted protein" evidence="1">
    <location>
        <begin position="22"/>
        <end position="62"/>
    </location>
</feature>
<comment type="caution">
    <text evidence="2">The sequence shown here is derived from an EMBL/GenBank/DDBJ whole genome shotgun (WGS) entry which is preliminary data.</text>
</comment>
<evidence type="ECO:0000313" key="2">
    <source>
        <dbReference type="EMBL" id="KAK4260331.1"/>
    </source>
</evidence>
<reference evidence="2" key="1">
    <citation type="submission" date="2023-10" db="EMBL/GenBank/DDBJ databases">
        <title>Chromosome-level genome of the transformable northern wattle, Acacia crassicarpa.</title>
        <authorList>
            <person name="Massaro I."/>
            <person name="Sinha N.R."/>
            <person name="Poethig S."/>
            <person name="Leichty A.R."/>
        </authorList>
    </citation>
    <scope>NUCLEOTIDE SEQUENCE</scope>
    <source>
        <strain evidence="2">Acra3RX</strain>
        <tissue evidence="2">Leaf</tissue>
    </source>
</reference>
<evidence type="ECO:0000256" key="1">
    <source>
        <dbReference type="SAM" id="SignalP"/>
    </source>
</evidence>
<dbReference type="EMBL" id="JAWXYG010000010">
    <property type="protein sequence ID" value="KAK4260331.1"/>
    <property type="molecule type" value="Genomic_DNA"/>
</dbReference>
<evidence type="ECO:0000313" key="3">
    <source>
        <dbReference type="Proteomes" id="UP001293593"/>
    </source>
</evidence>
<dbReference type="AlphaFoldDB" id="A0AAE1IYF3"/>
<name>A0AAE1IYF3_9FABA</name>
<keyword evidence="3" id="KW-1185">Reference proteome</keyword>
<organism evidence="2 3">
    <name type="scientific">Acacia crassicarpa</name>
    <name type="common">northern wattle</name>
    <dbReference type="NCBI Taxonomy" id="499986"/>
    <lineage>
        <taxon>Eukaryota</taxon>
        <taxon>Viridiplantae</taxon>
        <taxon>Streptophyta</taxon>
        <taxon>Embryophyta</taxon>
        <taxon>Tracheophyta</taxon>
        <taxon>Spermatophyta</taxon>
        <taxon>Magnoliopsida</taxon>
        <taxon>eudicotyledons</taxon>
        <taxon>Gunneridae</taxon>
        <taxon>Pentapetalae</taxon>
        <taxon>rosids</taxon>
        <taxon>fabids</taxon>
        <taxon>Fabales</taxon>
        <taxon>Fabaceae</taxon>
        <taxon>Caesalpinioideae</taxon>
        <taxon>mimosoid clade</taxon>
        <taxon>Acacieae</taxon>
        <taxon>Acacia</taxon>
    </lineage>
</organism>
<proteinExistence type="predicted"/>
<feature type="signal peptide" evidence="1">
    <location>
        <begin position="1"/>
        <end position="21"/>
    </location>
</feature>
<keyword evidence="1" id="KW-0732">Signal</keyword>
<evidence type="ECO:0008006" key="4">
    <source>
        <dbReference type="Google" id="ProtNLM"/>
    </source>
</evidence>
<protein>
    <recommendedName>
        <fullName evidence="4">Secreted protein</fullName>
    </recommendedName>
</protein>
<accession>A0AAE1IYF3</accession>